<accession>A0A2Z4ARF4</accession>
<reference evidence="2 3" key="1">
    <citation type="submission" date="2018-06" db="EMBL/GenBank/DDBJ databases">
        <title>Draft Genome Sequence of a Novel Marine Bacterium Related to the Verrucomicrobia.</title>
        <authorList>
            <person name="Vosseberg J."/>
            <person name="Martijn J."/>
            <person name="Ettema T.J.G."/>
        </authorList>
    </citation>
    <scope>NUCLEOTIDE SEQUENCE [LARGE SCALE GENOMIC DNA]</scope>
    <source>
        <strain evidence="2">TARA_B100001123</strain>
    </source>
</reference>
<sequence>MRNFPKSFEEYLTTLSANISLLEYFVLLLLTAVLSFLLERIYITYGQSVTNRRRFSGNFILLATTVMIVISVVKSSLALSLGLVGALSIVRFRAAIKEPEELTFLFLNIAIGLGMGAGQWQATIVGFIVVIAIVVVRSRYSGSLDDKNLLLTITSKGESKVAVEKVVDLLRSHCSAVDLKRLDESEDAIEATFQIEFEDYEQLESSRKALFELDDSIRIAFLDNRGLV</sequence>
<feature type="transmembrane region" description="Helical" evidence="1">
    <location>
        <begin position="20"/>
        <end position="38"/>
    </location>
</feature>
<organism evidence="2 3">
    <name type="scientific">Candidatus Moanibacter tarae</name>
    <dbReference type="NCBI Taxonomy" id="2200854"/>
    <lineage>
        <taxon>Bacteria</taxon>
        <taxon>Pseudomonadati</taxon>
        <taxon>Verrucomicrobiota</taxon>
        <taxon>Opitutia</taxon>
        <taxon>Puniceicoccales</taxon>
        <taxon>Puniceicoccales incertae sedis</taxon>
        <taxon>Candidatus Moanibacter</taxon>
    </lineage>
</organism>
<proteinExistence type="predicted"/>
<keyword evidence="1" id="KW-0472">Membrane</keyword>
<dbReference type="AlphaFoldDB" id="A0A2Z4ARF4"/>
<name>A0A2Z4ARF4_9BACT</name>
<evidence type="ECO:0008006" key="4">
    <source>
        <dbReference type="Google" id="ProtNLM"/>
    </source>
</evidence>
<dbReference type="EMBL" id="CP029803">
    <property type="protein sequence ID" value="AWT60602.1"/>
    <property type="molecule type" value="Genomic_DNA"/>
</dbReference>
<keyword evidence="1" id="KW-1133">Transmembrane helix</keyword>
<dbReference type="Proteomes" id="UP000247465">
    <property type="component" value="Chromosome"/>
</dbReference>
<feature type="transmembrane region" description="Helical" evidence="1">
    <location>
        <begin position="59"/>
        <end position="89"/>
    </location>
</feature>
<gene>
    <name evidence="2" type="ORF">DF168_01817</name>
</gene>
<keyword evidence="1" id="KW-0812">Transmembrane</keyword>
<dbReference type="InterPro" id="IPR032531">
    <property type="entry name" value="DUF4956"/>
</dbReference>
<protein>
    <recommendedName>
        <fullName evidence="4">DUF4956 domain-containing protein</fullName>
    </recommendedName>
</protein>
<feature type="transmembrane region" description="Helical" evidence="1">
    <location>
        <begin position="109"/>
        <end position="136"/>
    </location>
</feature>
<evidence type="ECO:0000313" key="2">
    <source>
        <dbReference type="EMBL" id="AWT60602.1"/>
    </source>
</evidence>
<dbReference type="Pfam" id="PF16316">
    <property type="entry name" value="DUF4956"/>
    <property type="match status" value="1"/>
</dbReference>
<dbReference type="KEGG" id="mtar:DF168_01817"/>
<evidence type="ECO:0000313" key="3">
    <source>
        <dbReference type="Proteomes" id="UP000247465"/>
    </source>
</evidence>
<evidence type="ECO:0000256" key="1">
    <source>
        <dbReference type="SAM" id="Phobius"/>
    </source>
</evidence>